<organism evidence="2 3">
    <name type="scientific">Riccia sorocarpa</name>
    <dbReference type="NCBI Taxonomy" id="122646"/>
    <lineage>
        <taxon>Eukaryota</taxon>
        <taxon>Viridiplantae</taxon>
        <taxon>Streptophyta</taxon>
        <taxon>Embryophyta</taxon>
        <taxon>Marchantiophyta</taxon>
        <taxon>Marchantiopsida</taxon>
        <taxon>Marchantiidae</taxon>
        <taxon>Marchantiales</taxon>
        <taxon>Ricciaceae</taxon>
        <taxon>Riccia</taxon>
    </lineage>
</organism>
<dbReference type="Pfam" id="PF06979">
    <property type="entry name" value="TMEM70"/>
    <property type="match status" value="1"/>
</dbReference>
<evidence type="ECO:0000256" key="1">
    <source>
        <dbReference type="SAM" id="Phobius"/>
    </source>
</evidence>
<keyword evidence="1" id="KW-1133">Transmembrane helix</keyword>
<dbReference type="PANTHER" id="PTHR13281:SF0">
    <property type="entry name" value="TRANSMEMBRANE PROTEIN 70, MITOCHONDRIAL"/>
    <property type="match status" value="1"/>
</dbReference>
<keyword evidence="1" id="KW-0812">Transmembrane</keyword>
<evidence type="ECO:0000313" key="3">
    <source>
        <dbReference type="Proteomes" id="UP001633002"/>
    </source>
</evidence>
<reference evidence="2 3" key="1">
    <citation type="submission" date="2024-09" db="EMBL/GenBank/DDBJ databases">
        <title>Chromosome-scale assembly of Riccia sorocarpa.</title>
        <authorList>
            <person name="Paukszto L."/>
        </authorList>
    </citation>
    <scope>NUCLEOTIDE SEQUENCE [LARGE SCALE GENOMIC DNA]</scope>
    <source>
        <strain evidence="2">LP-2024</strain>
        <tissue evidence="2">Aerial parts of the thallus</tissue>
    </source>
</reference>
<dbReference type="InterPro" id="IPR045325">
    <property type="entry name" value="TMEM70/TMEM186/TMEM223"/>
</dbReference>
<feature type="transmembrane region" description="Helical" evidence="1">
    <location>
        <begin position="81"/>
        <end position="101"/>
    </location>
</feature>
<proteinExistence type="predicted"/>
<keyword evidence="1" id="KW-0472">Membrane</keyword>
<comment type="caution">
    <text evidence="2">The sequence shown here is derived from an EMBL/GenBank/DDBJ whole genome shotgun (WGS) entry which is preliminary data.</text>
</comment>
<dbReference type="PANTHER" id="PTHR13281">
    <property type="entry name" value="TRANSMEMBRANE PROTEIN 70, MITOCHONDRIAL"/>
    <property type="match status" value="1"/>
</dbReference>
<gene>
    <name evidence="2" type="ORF">R1sor_027382</name>
</gene>
<evidence type="ECO:0000313" key="2">
    <source>
        <dbReference type="EMBL" id="KAL3677434.1"/>
    </source>
</evidence>
<keyword evidence="3" id="KW-1185">Reference proteome</keyword>
<dbReference type="InterPro" id="IPR009724">
    <property type="entry name" value="TMEM70"/>
</dbReference>
<accession>A0ABD3GJS5</accession>
<dbReference type="Proteomes" id="UP001633002">
    <property type="component" value="Unassembled WGS sequence"/>
</dbReference>
<evidence type="ECO:0008006" key="4">
    <source>
        <dbReference type="Google" id="ProtNLM"/>
    </source>
</evidence>
<sequence length="211" mass="23849">MAMSGAGRYLMRAGSRQMLSDNQIIRSALVPQERWASLYPSKGFADYSNGTNLKERDEKKGTVRPLVYIGAMSDTVRRVKMLSLSTCCLSVFGGPFVTFFTNPELSVIMKGALCSTMVVLSASTTFALHWFASPYIHKLTWVPGSNEVDVEVLSWLATKLKRKIKLSDIRTPYTQRPLVTFAANNEYYFIDKDSFPNKELLDKLLPEKRKQ</sequence>
<dbReference type="EMBL" id="JBJQOH010000008">
    <property type="protein sequence ID" value="KAL3677434.1"/>
    <property type="molecule type" value="Genomic_DNA"/>
</dbReference>
<dbReference type="AlphaFoldDB" id="A0ABD3GJS5"/>
<name>A0ABD3GJS5_9MARC</name>
<protein>
    <recommendedName>
        <fullName evidence="4">Transmembrane protein 70</fullName>
    </recommendedName>
</protein>
<feature type="transmembrane region" description="Helical" evidence="1">
    <location>
        <begin position="107"/>
        <end position="131"/>
    </location>
</feature>